<dbReference type="AlphaFoldDB" id="A0A6J4QTR1"/>
<sequence length="37" mass="4096">AGRAGVRRPRECSSRRSEVGRAAGPPRRSQERRSSCL</sequence>
<feature type="compositionally biased region" description="Basic and acidic residues" evidence="1">
    <location>
        <begin position="28"/>
        <end position="37"/>
    </location>
</feature>
<feature type="region of interest" description="Disordered" evidence="1">
    <location>
        <begin position="1"/>
        <end position="37"/>
    </location>
</feature>
<feature type="non-terminal residue" evidence="2">
    <location>
        <position position="37"/>
    </location>
</feature>
<proteinExistence type="predicted"/>
<evidence type="ECO:0000313" key="2">
    <source>
        <dbReference type="EMBL" id="CAA9454716.1"/>
    </source>
</evidence>
<feature type="non-terminal residue" evidence="2">
    <location>
        <position position="1"/>
    </location>
</feature>
<organism evidence="2">
    <name type="scientific">uncultured Rubrobacteraceae bacterium</name>
    <dbReference type="NCBI Taxonomy" id="349277"/>
    <lineage>
        <taxon>Bacteria</taxon>
        <taxon>Bacillati</taxon>
        <taxon>Actinomycetota</taxon>
        <taxon>Rubrobacteria</taxon>
        <taxon>Rubrobacterales</taxon>
        <taxon>Rubrobacteraceae</taxon>
        <taxon>environmental samples</taxon>
    </lineage>
</organism>
<reference evidence="2" key="1">
    <citation type="submission" date="2020-02" db="EMBL/GenBank/DDBJ databases">
        <authorList>
            <person name="Meier V. D."/>
        </authorList>
    </citation>
    <scope>NUCLEOTIDE SEQUENCE</scope>
    <source>
        <strain evidence="2">AVDCRST_MAG01</strain>
    </source>
</reference>
<dbReference type="EMBL" id="CADCUW010000659">
    <property type="protein sequence ID" value="CAA9454716.1"/>
    <property type="molecule type" value="Genomic_DNA"/>
</dbReference>
<feature type="compositionally biased region" description="Basic and acidic residues" evidence="1">
    <location>
        <begin position="8"/>
        <end position="19"/>
    </location>
</feature>
<evidence type="ECO:0000256" key="1">
    <source>
        <dbReference type="SAM" id="MobiDB-lite"/>
    </source>
</evidence>
<accession>A0A6J4QTR1</accession>
<gene>
    <name evidence="2" type="ORF">AVDCRST_MAG01-01-5029</name>
</gene>
<protein>
    <submittedName>
        <fullName evidence="2">Uncharacterized protein</fullName>
    </submittedName>
</protein>
<name>A0A6J4QTR1_9ACTN</name>